<dbReference type="AlphaFoldDB" id="A0A0N7JW84"/>
<dbReference type="KEGG" id="bcai:K788_0001885"/>
<dbReference type="GO" id="GO:0009338">
    <property type="term" value="C:exodeoxyribonuclease V complex"/>
    <property type="evidence" value="ECO:0007669"/>
    <property type="project" value="TreeGrafter"/>
</dbReference>
<keyword evidence="5" id="KW-0347">Helicase</keyword>
<dbReference type="Gene3D" id="1.10.10.2220">
    <property type="match status" value="1"/>
</dbReference>
<dbReference type="GO" id="GO:0005524">
    <property type="term" value="F:ATP binding"/>
    <property type="evidence" value="ECO:0007669"/>
    <property type="project" value="UniProtKB-KW"/>
</dbReference>
<evidence type="ECO:0000256" key="2">
    <source>
        <dbReference type="ARBA" id="ARBA00022840"/>
    </source>
</evidence>
<evidence type="ECO:0000259" key="3">
    <source>
        <dbReference type="Pfam" id="PF13538"/>
    </source>
</evidence>
<protein>
    <submittedName>
        <fullName evidence="5">RecD-like DNA helicase YrrC</fullName>
        <ecNumber evidence="5">3.1.11.5</ecNumber>
    </submittedName>
</protein>
<dbReference type="InterPro" id="IPR029493">
    <property type="entry name" value="RecD2-like_HHH"/>
</dbReference>
<evidence type="ECO:0000313" key="5">
    <source>
        <dbReference type="EMBL" id="ALL71301.1"/>
    </source>
</evidence>
<dbReference type="InterPro" id="IPR027785">
    <property type="entry name" value="UvrD-like_helicase_C"/>
</dbReference>
<accession>A0A0N7JW84</accession>
<evidence type="ECO:0000313" key="6">
    <source>
        <dbReference type="Proteomes" id="UP000019146"/>
    </source>
</evidence>
<geneLocation type="plasmid" evidence="6"/>
<feature type="domain" description="UvrD-like helicase C-terminal" evidence="3">
    <location>
        <begin position="652"/>
        <end position="698"/>
    </location>
</feature>
<dbReference type="Proteomes" id="UP000019146">
    <property type="component" value="Plasmid unnamed"/>
</dbReference>
<dbReference type="InterPro" id="IPR027417">
    <property type="entry name" value="P-loop_NTPase"/>
</dbReference>
<dbReference type="Pfam" id="PF13604">
    <property type="entry name" value="AAA_30"/>
    <property type="match status" value="1"/>
</dbReference>
<dbReference type="GO" id="GO:0017116">
    <property type="term" value="F:single-stranded DNA helicase activity"/>
    <property type="evidence" value="ECO:0007669"/>
    <property type="project" value="TreeGrafter"/>
</dbReference>
<keyword evidence="2" id="KW-0067">ATP-binding</keyword>
<evidence type="ECO:0000259" key="4">
    <source>
        <dbReference type="Pfam" id="PF14490"/>
    </source>
</evidence>
<dbReference type="GO" id="GO:0006310">
    <property type="term" value="P:DNA recombination"/>
    <property type="evidence" value="ECO:0007669"/>
    <property type="project" value="TreeGrafter"/>
</dbReference>
<dbReference type="GO" id="GO:0008854">
    <property type="term" value="F:exodeoxyribonuclease V activity"/>
    <property type="evidence" value="ECO:0007669"/>
    <property type="project" value="UniProtKB-EC"/>
</dbReference>
<dbReference type="PANTHER" id="PTHR43788:SF6">
    <property type="entry name" value="DNA HELICASE B"/>
    <property type="match status" value="1"/>
</dbReference>
<dbReference type="Gene3D" id="2.30.30.940">
    <property type="match status" value="1"/>
</dbReference>
<keyword evidence="5" id="KW-0614">Plasmid</keyword>
<evidence type="ECO:0000256" key="1">
    <source>
        <dbReference type="ARBA" id="ARBA00022741"/>
    </source>
</evidence>
<dbReference type="CDD" id="cd17933">
    <property type="entry name" value="DEXSc_RecD-like"/>
    <property type="match status" value="1"/>
</dbReference>
<proteinExistence type="predicted"/>
<gene>
    <name evidence="5" type="ORF">K788_0001885</name>
</gene>
<dbReference type="SUPFAM" id="SSF52540">
    <property type="entry name" value="P-loop containing nucleoside triphosphate hydrolases"/>
    <property type="match status" value="1"/>
</dbReference>
<dbReference type="InterPro" id="IPR050534">
    <property type="entry name" value="Coronavir_polyprotein_1ab"/>
</dbReference>
<keyword evidence="5" id="KW-0378">Hydrolase</keyword>
<dbReference type="Gene3D" id="3.40.50.300">
    <property type="entry name" value="P-loop containing nucleotide triphosphate hydrolases"/>
    <property type="match status" value="2"/>
</dbReference>
<dbReference type="Pfam" id="PF13538">
    <property type="entry name" value="UvrD_C_2"/>
    <property type="match status" value="1"/>
</dbReference>
<dbReference type="CDD" id="cd18809">
    <property type="entry name" value="SF1_C_RecD"/>
    <property type="match status" value="1"/>
</dbReference>
<dbReference type="Pfam" id="PF14490">
    <property type="entry name" value="HHH_RecD2"/>
    <property type="match status" value="1"/>
</dbReference>
<keyword evidence="1" id="KW-0547">Nucleotide-binding</keyword>
<dbReference type="EMBL" id="CP012748">
    <property type="protein sequence ID" value="ALL71301.1"/>
    <property type="molecule type" value="Genomic_DNA"/>
</dbReference>
<feature type="domain" description="ATP-dependent RecD2 DNA helicase-like helix-hairpin-helix" evidence="4">
    <location>
        <begin position="165"/>
        <end position="251"/>
    </location>
</feature>
<dbReference type="EC" id="3.1.11.5" evidence="5"/>
<organism evidence="5 6">
    <name type="scientific">Paraburkholderia caribensis MBA4</name>
    <dbReference type="NCBI Taxonomy" id="1323664"/>
    <lineage>
        <taxon>Bacteria</taxon>
        <taxon>Pseudomonadati</taxon>
        <taxon>Pseudomonadota</taxon>
        <taxon>Betaproteobacteria</taxon>
        <taxon>Burkholderiales</taxon>
        <taxon>Burkholderiaceae</taxon>
        <taxon>Paraburkholderia</taxon>
    </lineage>
</organism>
<dbReference type="RefSeq" id="WP_148654466.1">
    <property type="nucleotide sequence ID" value="NZ_CP012748.1"/>
</dbReference>
<dbReference type="GeneID" id="69974679"/>
<dbReference type="PANTHER" id="PTHR43788">
    <property type="entry name" value="DNA2/NAM7 HELICASE FAMILY MEMBER"/>
    <property type="match status" value="1"/>
</dbReference>
<reference evidence="5 6" key="1">
    <citation type="journal article" date="2014" name="Genome Announc.">
        <title>Draft Genome Sequence of the Haloacid-Degrading Burkholderia caribensis Strain MBA4.</title>
        <authorList>
            <person name="Pan Y."/>
            <person name="Kong K.F."/>
            <person name="Tsang J.S."/>
        </authorList>
    </citation>
    <scope>NUCLEOTIDE SEQUENCE [LARGE SCALE GENOMIC DNA]</scope>
    <source>
        <strain evidence="5 6">MBA4</strain>
        <plasmid evidence="6">Plasmid</plasmid>
    </source>
</reference>
<name>A0A0N7JW84_9BURK</name>
<sequence>MVKPDPQGLLLRVLSVRVQNRDGVIFRGQVISEAGEIVDTHLEVVARLQSKGVGVKVQPGQWWQVTGVASRKRYVNATGFEVTEDHIEVKPGEALMMMPSGLHIVDYLVRNPRFEGVGQVTAQRLWETFESELFSVLDEGDYQALADVVTPQKARVLIEGWRAEGLGKTLQWLQTHDVGLVIGRRVVGYFGAQAIEKIIENPYRLLSFAAGWSEVDSLARNRLGIQPDDSRRLAAAVEEVVYRRFSLGDTFVPLNDLIAGIKQLLRDDSHAMDLFDTIDAAITYCEKAGRLLFDSQGNAYSLGASILENTVVDCIVARTGLVSPLCRIDAVIERYEAREGGGFRLNDEQRAAVHLVADHHFSVITGGAGCGKTTVLKAVCEVLDEQGYDIVQSALAGKAVKRMQESTGRPALTLASLIKKLNEEGAAMAGKAQPMAVLIDEASMVDLISFSALARKLDDNVKIVLIGDPHQLPPVGPGLILHCLTTGLVPHVELKVPKRFGSEIAQVANMIRDGALPNLDAQGRVRLLDVADTAMAATAAELYLQHPNDTVVLSTTRQVALLVNQIIQGVLSAGRTEVQTWNDEFACFEVAGLKEGDLVICTKNHWDFGIQNGSMGRLLIVQTGSDSLGTIEWDDGNVRKFDARFLESIELGYALTVHKSQGSQWKRVVVCLPSSSRMIDRSLVYTAVTRAQQEVILLGQKPKLKALIGRPKTADQRLVGLPRRLTAARNATTAALPSDVRLPLGHATHCDRRGSVF</sequence>